<sequence>MTTSSNSTTYWRCNGDEVARMTILPNLPPPGERARVGERFAKICLEQSSNDGGIILGYSRHYDDEYEFRAFLPSSCLTT</sequence>
<comment type="caution">
    <text evidence="1">The sequence shown here is derived from an EMBL/GenBank/DDBJ whole genome shotgun (WGS) entry which is preliminary data.</text>
</comment>
<gene>
    <name evidence="1" type="ORF">Zmor_013055</name>
</gene>
<accession>A0AA38IEZ2</accession>
<evidence type="ECO:0000313" key="1">
    <source>
        <dbReference type="EMBL" id="KAJ3653823.1"/>
    </source>
</evidence>
<protein>
    <submittedName>
        <fullName evidence="1">Uncharacterized protein</fullName>
    </submittedName>
</protein>
<dbReference type="Proteomes" id="UP001168821">
    <property type="component" value="Unassembled WGS sequence"/>
</dbReference>
<name>A0AA38IEZ2_9CUCU</name>
<organism evidence="1 2">
    <name type="scientific">Zophobas morio</name>
    <dbReference type="NCBI Taxonomy" id="2755281"/>
    <lineage>
        <taxon>Eukaryota</taxon>
        <taxon>Metazoa</taxon>
        <taxon>Ecdysozoa</taxon>
        <taxon>Arthropoda</taxon>
        <taxon>Hexapoda</taxon>
        <taxon>Insecta</taxon>
        <taxon>Pterygota</taxon>
        <taxon>Neoptera</taxon>
        <taxon>Endopterygota</taxon>
        <taxon>Coleoptera</taxon>
        <taxon>Polyphaga</taxon>
        <taxon>Cucujiformia</taxon>
        <taxon>Tenebrionidae</taxon>
        <taxon>Zophobas</taxon>
    </lineage>
</organism>
<keyword evidence="2" id="KW-1185">Reference proteome</keyword>
<evidence type="ECO:0000313" key="2">
    <source>
        <dbReference type="Proteomes" id="UP001168821"/>
    </source>
</evidence>
<dbReference type="EMBL" id="JALNTZ010000004">
    <property type="protein sequence ID" value="KAJ3653823.1"/>
    <property type="molecule type" value="Genomic_DNA"/>
</dbReference>
<proteinExistence type="predicted"/>
<reference evidence="1" key="1">
    <citation type="journal article" date="2023" name="G3 (Bethesda)">
        <title>Whole genome assemblies of Zophobas morio and Tenebrio molitor.</title>
        <authorList>
            <person name="Kaur S."/>
            <person name="Stinson S.A."/>
            <person name="diCenzo G.C."/>
        </authorList>
    </citation>
    <scope>NUCLEOTIDE SEQUENCE</scope>
    <source>
        <strain evidence="1">QUZm001</strain>
    </source>
</reference>
<dbReference type="AlphaFoldDB" id="A0AA38IEZ2"/>